<dbReference type="EMBL" id="JAGSOV010000009">
    <property type="protein sequence ID" value="MCO1654237.1"/>
    <property type="molecule type" value="Genomic_DNA"/>
</dbReference>
<sequence>MTTTPLERLRAAAGGSAPLVPVAASLGITVDSVDEGRMVARLAPAPAVLRGPGPAFVMIDMVLSAVVATVLPSDHAISTLTLHWAGTGPFPDPVGPLVATGTVVHLAADSALSTGTLTDADGEVLATVTNRSALLPLPPDGRRGGRGAPSGGPVGLTALDLAGGPSRWTAVGAPPLSNTAGALQGGVVAAVATHALDAAVAAVRPELAGATFDLDVTYLRAIPSDGSDFSVTAQPLHAGRRLAAARAELHDSAGRLAVVASSAHWRGGAEHR</sequence>
<evidence type="ECO:0000259" key="2">
    <source>
        <dbReference type="Pfam" id="PF13622"/>
    </source>
</evidence>
<dbReference type="CDD" id="cd03443">
    <property type="entry name" value="PaaI_thioesterase"/>
    <property type="match status" value="1"/>
</dbReference>
<dbReference type="Gene3D" id="3.10.129.10">
    <property type="entry name" value="Hotdog Thioesterase"/>
    <property type="match status" value="2"/>
</dbReference>
<evidence type="ECO:0000313" key="3">
    <source>
        <dbReference type="EMBL" id="MCO1654237.1"/>
    </source>
</evidence>
<dbReference type="InterPro" id="IPR029069">
    <property type="entry name" value="HotDog_dom_sf"/>
</dbReference>
<feature type="domain" description="Acyl-CoA thioesterase-like N-terminal HotDog" evidence="2">
    <location>
        <begin position="179"/>
        <end position="260"/>
    </location>
</feature>
<keyword evidence="4" id="KW-1185">Reference proteome</keyword>
<comment type="caution">
    <text evidence="3">The sequence shown here is derived from an EMBL/GenBank/DDBJ whole genome shotgun (WGS) entry which is preliminary data.</text>
</comment>
<dbReference type="SUPFAM" id="SSF54637">
    <property type="entry name" value="Thioesterase/thiol ester dehydrase-isomerase"/>
    <property type="match status" value="2"/>
</dbReference>
<protein>
    <recommendedName>
        <fullName evidence="2">Acyl-CoA thioesterase-like N-terminal HotDog domain-containing protein</fullName>
    </recommendedName>
</protein>
<dbReference type="RefSeq" id="WP_252435838.1">
    <property type="nucleotide sequence ID" value="NZ_JAGSOV010000009.1"/>
</dbReference>
<proteinExistence type="predicted"/>
<dbReference type="InterPro" id="IPR049449">
    <property type="entry name" value="TesB_ACOT8-like_N"/>
</dbReference>
<evidence type="ECO:0000313" key="4">
    <source>
        <dbReference type="Proteomes" id="UP001165283"/>
    </source>
</evidence>
<evidence type="ECO:0000256" key="1">
    <source>
        <dbReference type="SAM" id="MobiDB-lite"/>
    </source>
</evidence>
<reference evidence="3" key="1">
    <citation type="submission" date="2021-04" db="EMBL/GenBank/DDBJ databases">
        <title>Pseudonocardia sp. nov., isolated from sandy soil of mangrove forest.</title>
        <authorList>
            <person name="Zan Z."/>
            <person name="Huang R."/>
            <person name="Liu W."/>
        </authorList>
    </citation>
    <scope>NUCLEOTIDE SEQUENCE</scope>
    <source>
        <strain evidence="3">S2-4</strain>
    </source>
</reference>
<feature type="region of interest" description="Disordered" evidence="1">
    <location>
        <begin position="136"/>
        <end position="156"/>
    </location>
</feature>
<dbReference type="Proteomes" id="UP001165283">
    <property type="component" value="Unassembled WGS sequence"/>
</dbReference>
<organism evidence="3 4">
    <name type="scientific">Pseudonocardia humida</name>
    <dbReference type="NCBI Taxonomy" id="2800819"/>
    <lineage>
        <taxon>Bacteria</taxon>
        <taxon>Bacillati</taxon>
        <taxon>Actinomycetota</taxon>
        <taxon>Actinomycetes</taxon>
        <taxon>Pseudonocardiales</taxon>
        <taxon>Pseudonocardiaceae</taxon>
        <taxon>Pseudonocardia</taxon>
    </lineage>
</organism>
<gene>
    <name evidence="3" type="ORF">KDL28_04145</name>
</gene>
<accession>A0ABT0ZU23</accession>
<dbReference type="Pfam" id="PF13622">
    <property type="entry name" value="4HBT_3"/>
    <property type="match status" value="1"/>
</dbReference>
<name>A0ABT0ZU23_9PSEU</name>